<feature type="repeat" description="ANK" evidence="6">
    <location>
        <begin position="276"/>
        <end position="308"/>
    </location>
</feature>
<dbReference type="Gene3D" id="2.60.220.30">
    <property type="match status" value="2"/>
</dbReference>
<dbReference type="Pfam" id="PF00791">
    <property type="entry name" value="ZU5"/>
    <property type="match status" value="2"/>
</dbReference>
<dbReference type="Proteomes" id="UP000663832">
    <property type="component" value="Unassembled WGS sequence"/>
</dbReference>
<feature type="repeat" description="ANK" evidence="6">
    <location>
        <begin position="706"/>
        <end position="738"/>
    </location>
</feature>
<dbReference type="Pfam" id="PF00531">
    <property type="entry name" value="Death"/>
    <property type="match status" value="1"/>
</dbReference>
<feature type="repeat" description="ANK" evidence="6">
    <location>
        <begin position="541"/>
        <end position="573"/>
    </location>
</feature>
<feature type="compositionally biased region" description="Low complexity" evidence="8">
    <location>
        <begin position="2941"/>
        <end position="2954"/>
    </location>
</feature>
<dbReference type="InterPro" id="IPR002110">
    <property type="entry name" value="Ankyrin_rpt"/>
</dbReference>
<feature type="repeat" description="ANK" evidence="6">
    <location>
        <begin position="104"/>
        <end position="136"/>
    </location>
</feature>
<dbReference type="PROSITE" id="PS51145">
    <property type="entry name" value="ZU5"/>
    <property type="match status" value="2"/>
</dbReference>
<dbReference type="Pfam" id="PF17809">
    <property type="entry name" value="UPA_2"/>
    <property type="match status" value="1"/>
</dbReference>
<evidence type="ECO:0000256" key="5">
    <source>
        <dbReference type="ARBA" id="ARBA00023212"/>
    </source>
</evidence>
<feature type="compositionally biased region" description="Low complexity" evidence="8">
    <location>
        <begin position="2563"/>
        <end position="2574"/>
    </location>
</feature>
<feature type="repeat" description="ANK" evidence="6">
    <location>
        <begin position="376"/>
        <end position="408"/>
    </location>
</feature>
<proteinExistence type="predicted"/>
<keyword evidence="2" id="KW-0597">Phosphoprotein</keyword>
<dbReference type="PROSITE" id="PS50017">
    <property type="entry name" value="DEATH_DOMAIN"/>
    <property type="match status" value="1"/>
</dbReference>
<comment type="subcellular location">
    <subcellularLocation>
        <location evidence="1">Cytoplasm</location>
        <location evidence="1">Cytoskeleton</location>
    </subcellularLocation>
</comment>
<dbReference type="Gene3D" id="2.60.40.2660">
    <property type="match status" value="1"/>
</dbReference>
<name>A0A813UIF6_9BILA</name>
<dbReference type="Pfam" id="PF12796">
    <property type="entry name" value="Ank_2"/>
    <property type="match status" value="8"/>
</dbReference>
<gene>
    <name evidence="11" type="ORF">QVE165_LOCUS5600</name>
</gene>
<sequence>MTASDGNSGFLRAARAGNLEKVLEYLRSSIDINTSNANGLNALHLASKEGHVNIVQELLSRGANVNAATKKGNTALHIAALAGQDEVVKLLVKYNANINCQSQNGFSPLYMAAQENHLEVVKFLLANGANQSLATEDGFTPLAVSLQQGHDKVVAILLENDSKGSKVRLPALHIAAKKNDTKAAALLLQGDSQPDLNYKEGGFVNCTTKSGFTPLHIAAHYGNLEVAQLLIARGADVNYAASQNITPLHVASKWGKDNLVKLLLEKGAQIDSKTKDGLTPLHCAARSGHDQVVDLLLESGAPFGAKTKNGLSALHMAAQGDHVDAARILLYYKSTLVDDVSSDYLSALHVASHCGNYNVAKLLCERRADVNAKALNGFSCLHIACKKNRLKLVELLIANDADIEAKTESGLTSLHVAAFVGSHDIVVYLLQHGANIDAITIRGETPLHLAARNNQIDIVQTLLRYGATVDVKAKEAQTCLHLATRLGNIEIVNLLLKSNAYVDNETKDGYSSLHIAAKEGHEEIASLLIDHGANLNLFTKRNFSALHICSKYGNIKVANLLLQKGATPDIQGKNDLTPLHCAVHYNHGNVALLLLQHGASPHVTARNGYTPLHIAAKKNALDIAEMLLEYNANTNAQSTGGFTPLHLSCQDGHSDMTYLLLANHADPNIASKCHLTPLHLCAQEDRVKCAEALVNKQADIDAQTLSGYTSLHVACHFGQINMVRYLLQLGANVNIETNLMFTPLHSAAQQGHVMIVKLLLEHGASPNKTNKHGMTALSIAQRLGYISVVEELKVVTETTIASKHELITEERYKIQAPEVSHEEHPLTDSEDETDSLAEESIDVLYPEIGYIELGRVIDNLNLHPKTAKGSHMLGDASSNVHMQYLREGVLMTEAEENKLNQTSFIKEEPEYPMLAGKDHWTESRDNLNDQPTPVAAPQSLIADNEIITKPRHGGERFQCRSFLVSFLVDARGGSMRGCRHSCVRVIIPPKRASMPTRITCRFVKREKLTVPPPINEAEALAARVLEVGPVGCKFLGPVILEIPHFASLRNHEREIVVLRSDNGEKWTEHTSSVADDALRDVFGDSVDAEDLKNAEELQSHRITRIITNDFPRFFALITRIRQEASFIDEQGGLLTSTIIPTIQAHIPEKALQKRIRVSLHVLPISTQLVQRSYGSRIHVSPVVTVEPRRRKFHKPITITIPLPTKSSSSRKHSYQQQHGNAYTSDSQTLRLLCSITGGTHAAQFDDITGHTPLTFSNDCATFTTTVSARFWLIDAQGVSDILKLAHEIYREATSVPYMSRFIVFAKRHDLNEALVRIFCITDDKENKTLEMQEHFTEIAKSKEVEVVNGNSIYIDLQSTNLQTIIKTNEQLTLVFRAFKENRLPCVVRLRDQEQEPSGRLVFSKDNGKLTSIQRTTSITMTNGQASALSSTTVIDPQTLQTICNLNILVPAYDKDLLESEERLRALQCVERDHHSESWKSDDMYRKGEIRLTDIARMLGSEWPALAAELELSEDEVRKIMDEFGENASLQMLRYWLKSRGTDATGNFLQQALRKIGKENIVHNCVFNIEWVTDAAEKELAKARLNSQNGIVDGIAISVTDIAGTILESLKGQFETHRKVDSTTSPLDINKLNLFQQSSAKQTSPTNTRLPNSLEIHYDAESPKSPYLVIKAANSFWMVQPIQNSDVEEHLKKFSSPVMKRATIKLPDSFDIDSDSDDNAKNPSNHNSISEEDENLTIDPYEQLSEMKTIRSSSLFQNDDQFEKFDVKLDEIYLIIDQLKHEPLTSIISNNLQKKIHDLKFIIHNINLNKQDELRIEYELDELDNLLNQKSSSSKHNNDYNLIELFEQNLNELQHLIEQMKSSDLQSQKNLVTDFEDKFESIQNIEEEKHRFISKHPRLIPENPVITSDVFFEGDKIIKTKKTTPIPRLIPEDARISAASFYEGDLTRSLYHHVEPEKDPENVSKQKQCFIPESPLVSRDNFYEGDAQRSMFSERSNQTEILSSTSSPPISIDNLRGIMSDLMLAASWSKRPSRVEKQATKDEEEIVAESFITTERNNSKSSSCEIIHEIENLPYTHPSIIVEEQINKPLYPTIIEEDELSIEKSLEEEKPSSNEDVSRQVSGEMTTIVVSPPSFEQDEDEEEQEQENQSITDKNDSDRINYENCLVQTSNDVVDKVLNAAISETIEQEKDELYYQTAMELVQNAIRNALERYNSESDLNKSLSSSSSSSSSLNEDEDEEEENHLQEYLSSDDDEENEKLIPQINDQPYLFVNDVVTSKSTQELGDLVQELQILEHKIHKKHSFSSASSSFSENEHNDESINLSIPQIIRTKSVTELKNLVFELQNVEEQLEDKLDSPSETMKLPMSSKSFNELGGLINELNNVSKQLNNRINEEIFIATNIDSLSEDIIKYRRDSLTNSNDQYFHQTERQPLSRPTSPISKQDFLDMTCISMNDIDQVCHQLQYEQFEHQIVDNLIIEIIREAEDIIVKELSVNIKSNPIMIDNQRRASCHRSTTTSISDDQDLSHEDNIGDKTFELAAQLDYLRRMSRYENLAYNPEDLEKSQTTSQYTLLQTDRSDDDDNDDLKSASYLTMVNEEQLSSDEDKQKELINKIKQQQQQQMNISQESITQPSSDSLDYHSIEINQIPIRRTTSESSLHSTSSSIHSCETHSLSTSCLIDKDEQEQNLSEIPSNDNDFFDCVKLVVSKPLEIIDNSNQQHFQSAHDLHDEEKSKLVRSPELYNMDNVIKHDQKSLLSSNTQLQYRTLSESALPQDDSKRHSLTTSNDASIEYLTALSKENSIEFNQQRLSTPYDDVPEKESSPEQSESYNVSSPIFADAIEPTSSCQRPLAFRVPGQQRIITDEEYFIVANDLANQVLHDVLTELNGEQDDLSQSNTSDKLSISSSTSSDIDDDDDDKLIEVDEEADEYIENKTFNDRDNYSTTTQQTSNRTSFSKGLRRAQTDAKDFDITQSPYTLNAPLIRCNSQSDTEVYFRSVSPSMNDYRQYENSSSDEEASNKKHKLLIKPKEKYSGEGEESSGGEGKERTHPRRKRSNDQTNIHESPPNKNVTFKLEINDNNNIKRQDSLDSPPQDLNEKSILKSLQEGILRINLESIHIDLKLINQQKEHLHENIYASITKKPFIPYDYDAGSETDRDDLKIIHTYNESITQITFNQSTNIKYNTLSIDIDIKNLLEELIESINDDLTISISSESQSDATTVIFNSNKTSMDDEENIEQQNSNSEQNDKQYLSIQPISSSSSSSASSSAHSVIYYQQQQSQMKTSLPCIVHTKTKKQLSTPSFSNIEHCTKKKFRSYPGSLGGTVAHITSSPNTSTPDDYYTSITTTSTTFQSGNEPLYFSFFPS</sequence>
<feature type="compositionally biased region" description="Low complexity" evidence="8">
    <location>
        <begin position="2896"/>
        <end position="2908"/>
    </location>
</feature>
<accession>A0A813UIF6</accession>
<dbReference type="Gene3D" id="1.25.40.20">
    <property type="entry name" value="Ankyrin repeat-containing domain"/>
    <property type="match status" value="3"/>
</dbReference>
<feature type="repeat" description="ANK" evidence="6">
    <location>
        <begin position="343"/>
        <end position="375"/>
    </location>
</feature>
<keyword evidence="5" id="KW-0963">Cytoplasm</keyword>
<evidence type="ECO:0000256" key="4">
    <source>
        <dbReference type="ARBA" id="ARBA00023043"/>
    </source>
</evidence>
<dbReference type="InterPro" id="IPR040745">
    <property type="entry name" value="Ankyrin_UPA"/>
</dbReference>
<dbReference type="Pfam" id="PF00023">
    <property type="entry name" value="Ank"/>
    <property type="match status" value="1"/>
</dbReference>
<feature type="repeat" description="ANK" evidence="6">
    <location>
        <begin position="508"/>
        <end position="540"/>
    </location>
</feature>
<feature type="region of interest" description="Disordered" evidence="8">
    <location>
        <begin position="2810"/>
        <end position="2829"/>
    </location>
</feature>
<feature type="repeat" description="ANK" evidence="6">
    <location>
        <begin position="442"/>
        <end position="474"/>
    </location>
</feature>
<feature type="repeat" description="ANK" evidence="6">
    <location>
        <begin position="640"/>
        <end position="672"/>
    </location>
</feature>
<dbReference type="InterPro" id="IPR000906">
    <property type="entry name" value="ZU5_dom"/>
</dbReference>
<dbReference type="GO" id="GO:0016020">
    <property type="term" value="C:membrane"/>
    <property type="evidence" value="ECO:0007669"/>
    <property type="project" value="UniProtKB-ARBA"/>
</dbReference>
<dbReference type="PANTHER" id="PTHR24198:SF165">
    <property type="entry name" value="ANKYRIN REPEAT-CONTAINING PROTEIN-RELATED"/>
    <property type="match status" value="1"/>
</dbReference>
<dbReference type="PRINTS" id="PR01415">
    <property type="entry name" value="ANKYRIN"/>
</dbReference>
<keyword evidence="7" id="KW-0175">Coiled coil</keyword>
<comment type="caution">
    <text evidence="11">The sequence shown here is derived from an EMBL/GenBank/DDBJ whole genome shotgun (WGS) entry which is preliminary data.</text>
</comment>
<feature type="repeat" description="ANK" evidence="6">
    <location>
        <begin position="38"/>
        <end position="70"/>
    </location>
</feature>
<dbReference type="InterPro" id="IPR000488">
    <property type="entry name" value="Death_dom"/>
</dbReference>
<feature type="region of interest" description="Disordered" evidence="8">
    <location>
        <begin position="2103"/>
        <end position="2156"/>
    </location>
</feature>
<feature type="repeat" description="ANK" evidence="6">
    <location>
        <begin position="409"/>
        <end position="441"/>
    </location>
</feature>
<feature type="repeat" description="ANK" evidence="6">
    <location>
        <begin position="71"/>
        <end position="103"/>
    </location>
</feature>
<dbReference type="GO" id="GO:0005737">
    <property type="term" value="C:cytoplasm"/>
    <property type="evidence" value="ECO:0007669"/>
    <property type="project" value="TreeGrafter"/>
</dbReference>
<feature type="region of interest" description="Disordered" evidence="8">
    <location>
        <begin position="3224"/>
        <end position="3246"/>
    </location>
</feature>
<feature type="domain" description="ZU5" evidence="10">
    <location>
        <begin position="962"/>
        <end position="1119"/>
    </location>
</feature>
<feature type="repeat" description="ANK" evidence="6">
    <location>
        <begin position="309"/>
        <end position="330"/>
    </location>
</feature>
<feature type="region of interest" description="Disordered" evidence="8">
    <location>
        <begin position="2931"/>
        <end position="2959"/>
    </location>
</feature>
<dbReference type="FunFam" id="1.25.40.20:FF:000003">
    <property type="entry name" value="Ankyrin, isoform B"/>
    <property type="match status" value="1"/>
</dbReference>
<feature type="region of interest" description="Disordered" evidence="8">
    <location>
        <begin position="2215"/>
        <end position="2255"/>
    </location>
</feature>
<dbReference type="SMART" id="SM00218">
    <property type="entry name" value="ZU5"/>
    <property type="match status" value="1"/>
</dbReference>
<keyword evidence="5" id="KW-0206">Cytoskeleton</keyword>
<feature type="compositionally biased region" description="Acidic residues" evidence="8">
    <location>
        <begin position="2135"/>
        <end position="2145"/>
    </location>
</feature>
<keyword evidence="3" id="KW-0677">Repeat</keyword>
<dbReference type="PROSITE" id="PS50088">
    <property type="entry name" value="ANK_REPEAT"/>
    <property type="match status" value="19"/>
</dbReference>
<feature type="repeat" description="ANK" evidence="6">
    <location>
        <begin position="607"/>
        <end position="639"/>
    </location>
</feature>
<feature type="region of interest" description="Disordered" evidence="8">
    <location>
        <begin position="2506"/>
        <end position="2528"/>
    </location>
</feature>
<dbReference type="FunFam" id="2.60.220.30:FF:000002">
    <property type="entry name" value="Ankyrin-3 isoform 2"/>
    <property type="match status" value="1"/>
</dbReference>
<feature type="compositionally biased region" description="Basic and acidic residues" evidence="8">
    <location>
        <begin position="2103"/>
        <end position="2117"/>
    </location>
</feature>
<dbReference type="PANTHER" id="PTHR24198">
    <property type="entry name" value="ANKYRIN REPEAT AND PROTEIN KINASE DOMAIN-CONTAINING PROTEIN"/>
    <property type="match status" value="1"/>
</dbReference>
<feature type="repeat" description="ANK" evidence="6">
    <location>
        <begin position="243"/>
        <end position="275"/>
    </location>
</feature>
<dbReference type="SUPFAM" id="SSF48403">
    <property type="entry name" value="Ankyrin repeat"/>
    <property type="match status" value="3"/>
</dbReference>
<dbReference type="Gene3D" id="1.10.533.10">
    <property type="entry name" value="Death Domain, Fas"/>
    <property type="match status" value="1"/>
</dbReference>
<evidence type="ECO:0000256" key="1">
    <source>
        <dbReference type="ARBA" id="ARBA00004245"/>
    </source>
</evidence>
<evidence type="ECO:0000259" key="10">
    <source>
        <dbReference type="PROSITE" id="PS51145"/>
    </source>
</evidence>
<evidence type="ECO:0000256" key="8">
    <source>
        <dbReference type="SAM" id="MobiDB-lite"/>
    </source>
</evidence>
<evidence type="ECO:0000256" key="3">
    <source>
        <dbReference type="ARBA" id="ARBA00022737"/>
    </source>
</evidence>
<feature type="repeat" description="ANK" evidence="6">
    <location>
        <begin position="475"/>
        <end position="507"/>
    </location>
</feature>
<evidence type="ECO:0000259" key="9">
    <source>
        <dbReference type="PROSITE" id="PS50017"/>
    </source>
</evidence>
<dbReference type="SMART" id="SM00005">
    <property type="entry name" value="DEATH"/>
    <property type="match status" value="1"/>
</dbReference>
<evidence type="ECO:0000256" key="6">
    <source>
        <dbReference type="PROSITE-ProRule" id="PRU00023"/>
    </source>
</evidence>
<feature type="region of interest" description="Disordered" evidence="8">
    <location>
        <begin position="2887"/>
        <end position="2915"/>
    </location>
</feature>
<protein>
    <submittedName>
        <fullName evidence="11">Uncharacterized protein</fullName>
    </submittedName>
</protein>
<reference evidence="11" key="1">
    <citation type="submission" date="2021-02" db="EMBL/GenBank/DDBJ databases">
        <authorList>
            <person name="Nowell W R."/>
        </authorList>
    </citation>
    <scope>NUCLEOTIDE SEQUENCE</scope>
</reference>
<feature type="region of interest" description="Disordered" evidence="8">
    <location>
        <begin position="2555"/>
        <end position="2585"/>
    </location>
</feature>
<evidence type="ECO:0000313" key="11">
    <source>
        <dbReference type="EMBL" id="CAF0827450.1"/>
    </source>
</evidence>
<dbReference type="InterPro" id="IPR011029">
    <property type="entry name" value="DEATH-like_dom_sf"/>
</dbReference>
<dbReference type="GO" id="GO:0005856">
    <property type="term" value="C:cytoskeleton"/>
    <property type="evidence" value="ECO:0007669"/>
    <property type="project" value="UniProtKB-SubCell"/>
</dbReference>
<dbReference type="GO" id="GO:0007165">
    <property type="term" value="P:signal transduction"/>
    <property type="evidence" value="ECO:0007669"/>
    <property type="project" value="InterPro"/>
</dbReference>
<organism evidence="11 12">
    <name type="scientific">Adineta steineri</name>
    <dbReference type="NCBI Taxonomy" id="433720"/>
    <lineage>
        <taxon>Eukaryota</taxon>
        <taxon>Metazoa</taxon>
        <taxon>Spiralia</taxon>
        <taxon>Gnathifera</taxon>
        <taxon>Rotifera</taxon>
        <taxon>Eurotatoria</taxon>
        <taxon>Bdelloidea</taxon>
        <taxon>Adinetida</taxon>
        <taxon>Adinetidae</taxon>
        <taxon>Adineta</taxon>
    </lineage>
</organism>
<keyword evidence="12" id="KW-1185">Reference proteome</keyword>
<feature type="region of interest" description="Disordered" evidence="8">
    <location>
        <begin position="814"/>
        <end position="834"/>
    </location>
</feature>
<feature type="compositionally biased region" description="Polar residues" evidence="8">
    <location>
        <begin position="3055"/>
        <end position="3068"/>
    </location>
</feature>
<feature type="compositionally biased region" description="Polar residues" evidence="8">
    <location>
        <begin position="2118"/>
        <end position="2128"/>
    </location>
</feature>
<dbReference type="SUPFAM" id="SSF47986">
    <property type="entry name" value="DEATH domain"/>
    <property type="match status" value="1"/>
</dbReference>
<feature type="region of interest" description="Disordered" evidence="8">
    <location>
        <begin position="3001"/>
        <end position="3071"/>
    </location>
</feature>
<feature type="compositionally biased region" description="Basic and acidic residues" evidence="8">
    <location>
        <begin position="814"/>
        <end position="827"/>
    </location>
</feature>
<evidence type="ECO:0000256" key="7">
    <source>
        <dbReference type="SAM" id="Coils"/>
    </source>
</evidence>
<feature type="compositionally biased region" description="Low complexity" evidence="8">
    <location>
        <begin position="2219"/>
        <end position="2232"/>
    </location>
</feature>
<dbReference type="Pfam" id="PF13857">
    <property type="entry name" value="Ank_5"/>
    <property type="match status" value="1"/>
</dbReference>
<dbReference type="SMART" id="SM00248">
    <property type="entry name" value="ANK"/>
    <property type="match status" value="23"/>
</dbReference>
<dbReference type="PROSITE" id="PS50297">
    <property type="entry name" value="ANK_REP_REGION"/>
    <property type="match status" value="19"/>
</dbReference>
<feature type="repeat" description="ANK" evidence="6">
    <location>
        <begin position="574"/>
        <end position="606"/>
    </location>
</feature>
<dbReference type="EMBL" id="CAJNOM010000022">
    <property type="protein sequence ID" value="CAF0827450.1"/>
    <property type="molecule type" value="Genomic_DNA"/>
</dbReference>
<feature type="region of interest" description="Disordered" evidence="8">
    <location>
        <begin position="1708"/>
        <end position="1735"/>
    </location>
</feature>
<feature type="coiled-coil region" evidence="7">
    <location>
        <begin position="2599"/>
        <end position="2626"/>
    </location>
</feature>
<feature type="domain" description="Death" evidence="9">
    <location>
        <begin position="1487"/>
        <end position="1562"/>
    </location>
</feature>
<keyword evidence="4 6" id="KW-0040">ANK repeat</keyword>
<feature type="repeat" description="ANK" evidence="6">
    <location>
        <begin position="739"/>
        <end position="771"/>
    </location>
</feature>
<evidence type="ECO:0000313" key="12">
    <source>
        <dbReference type="Proteomes" id="UP000663832"/>
    </source>
</evidence>
<dbReference type="FunFam" id="1.25.40.20:FF:000002">
    <property type="entry name" value="Ankyrin-2 isoform 2"/>
    <property type="match status" value="1"/>
</dbReference>
<dbReference type="OrthoDB" id="20872at2759"/>
<dbReference type="InterPro" id="IPR036770">
    <property type="entry name" value="Ankyrin_rpt-contain_sf"/>
</dbReference>
<feature type="repeat" description="ANK" evidence="6">
    <location>
        <begin position="210"/>
        <end position="242"/>
    </location>
</feature>
<feature type="domain" description="ZU5" evidence="10">
    <location>
        <begin position="1121"/>
        <end position="1235"/>
    </location>
</feature>
<evidence type="ECO:0000256" key="2">
    <source>
        <dbReference type="ARBA" id="ARBA00022553"/>
    </source>
</evidence>